<dbReference type="PANTHER" id="PTHR33265">
    <property type="entry name" value="AVR9/CF-9 RAPIDLY ELICITED PROTEIN-RELATED"/>
    <property type="match status" value="1"/>
</dbReference>
<dbReference type="EMBL" id="JASCZI010181271">
    <property type="protein sequence ID" value="MED6180595.1"/>
    <property type="molecule type" value="Genomic_DNA"/>
</dbReference>
<comment type="caution">
    <text evidence="1">The sequence shown here is derived from an EMBL/GenBank/DDBJ whole genome shotgun (WGS) entry which is preliminary data.</text>
</comment>
<gene>
    <name evidence="1" type="ORF">PIB30_011631</name>
</gene>
<dbReference type="PANTHER" id="PTHR33265:SF26">
    <property type="entry name" value="OS06G0554600 PROTEIN"/>
    <property type="match status" value="1"/>
</dbReference>
<accession>A0ABU6W601</accession>
<proteinExistence type="predicted"/>
<organism evidence="1 2">
    <name type="scientific">Stylosanthes scabra</name>
    <dbReference type="NCBI Taxonomy" id="79078"/>
    <lineage>
        <taxon>Eukaryota</taxon>
        <taxon>Viridiplantae</taxon>
        <taxon>Streptophyta</taxon>
        <taxon>Embryophyta</taxon>
        <taxon>Tracheophyta</taxon>
        <taxon>Spermatophyta</taxon>
        <taxon>Magnoliopsida</taxon>
        <taxon>eudicotyledons</taxon>
        <taxon>Gunneridae</taxon>
        <taxon>Pentapetalae</taxon>
        <taxon>rosids</taxon>
        <taxon>fabids</taxon>
        <taxon>Fabales</taxon>
        <taxon>Fabaceae</taxon>
        <taxon>Papilionoideae</taxon>
        <taxon>50 kb inversion clade</taxon>
        <taxon>dalbergioids sensu lato</taxon>
        <taxon>Dalbergieae</taxon>
        <taxon>Pterocarpus clade</taxon>
        <taxon>Stylosanthes</taxon>
    </lineage>
</organism>
<protein>
    <submittedName>
        <fullName evidence="1">Uncharacterized protein</fullName>
    </submittedName>
</protein>
<evidence type="ECO:0000313" key="2">
    <source>
        <dbReference type="Proteomes" id="UP001341840"/>
    </source>
</evidence>
<dbReference type="Proteomes" id="UP001341840">
    <property type="component" value="Unassembled WGS sequence"/>
</dbReference>
<sequence length="216" mass="24221">MEIEGSQAVVANKVWNIVRALFFMLRKGIASSKLVLQFNSMLKRGKLAGKALLNTLIFNHHHHLTCRSHDTHLSFISPRLPTHYEFSCTNSPALTNVNHRIRSTIKRTTKHHSKYDDVSTLTAFQKVLDILNNNTDNKVEASPLVALPGFGKSPIGKQLRVTDSPFPLKDEGDNGQVDMAAEEFIKSFFFFLDRIDQDQVLGKVVLDGVALDLHDA</sequence>
<keyword evidence="2" id="KW-1185">Reference proteome</keyword>
<evidence type="ECO:0000313" key="1">
    <source>
        <dbReference type="EMBL" id="MED6180595.1"/>
    </source>
</evidence>
<reference evidence="1 2" key="1">
    <citation type="journal article" date="2023" name="Plants (Basel)">
        <title>Bridging the Gap: Combining Genomics and Transcriptomics Approaches to Understand Stylosanthes scabra, an Orphan Legume from the Brazilian Caatinga.</title>
        <authorList>
            <person name="Ferreira-Neto J.R.C."/>
            <person name="da Silva M.D."/>
            <person name="Binneck E."/>
            <person name="de Melo N.F."/>
            <person name="da Silva R.H."/>
            <person name="de Melo A.L.T.M."/>
            <person name="Pandolfi V."/>
            <person name="Bustamante F.O."/>
            <person name="Brasileiro-Vidal A.C."/>
            <person name="Benko-Iseppon A.M."/>
        </authorList>
    </citation>
    <scope>NUCLEOTIDE SEQUENCE [LARGE SCALE GENOMIC DNA]</scope>
    <source>
        <tissue evidence="1">Leaves</tissue>
    </source>
</reference>
<name>A0ABU6W601_9FABA</name>